<protein>
    <recommendedName>
        <fullName evidence="7">Secreted protein</fullName>
    </recommendedName>
</protein>
<dbReference type="InterPro" id="IPR046112">
    <property type="entry name" value="DUF6049"/>
</dbReference>
<keyword evidence="2" id="KW-0812">Transmembrane</keyword>
<dbReference type="PROSITE" id="PS00430">
    <property type="entry name" value="TONB_DEPENDENT_REC_1"/>
    <property type="match status" value="1"/>
</dbReference>
<reference evidence="3 6" key="1">
    <citation type="journal article" date="2014" name="Int. J. Syst. Evol. Microbiol.">
        <title>Complete genome sequence of Corynebacterium casei LMG S-19264T (=DSM 44701T), isolated from a smear-ripened cheese.</title>
        <authorList>
            <consortium name="US DOE Joint Genome Institute (JGI-PGF)"/>
            <person name="Walter F."/>
            <person name="Albersmeier A."/>
            <person name="Kalinowski J."/>
            <person name="Ruckert C."/>
        </authorList>
    </citation>
    <scope>NUCLEOTIDE SEQUENCE [LARGE SCALE GENOMIC DNA]</scope>
    <source>
        <strain evidence="3 6">JCM 4205</strain>
    </source>
</reference>
<evidence type="ECO:0000313" key="5">
    <source>
        <dbReference type="Proteomes" id="UP000326029"/>
    </source>
</evidence>
<reference evidence="4 5" key="2">
    <citation type="submission" date="2017-09" db="EMBL/GenBank/DDBJ databases">
        <authorList>
            <person name="Lee N."/>
            <person name="Cho B.-K."/>
        </authorList>
    </citation>
    <scope>NUCLEOTIDE SEQUENCE [LARGE SCALE GENOMIC DNA]</scope>
    <source>
        <strain evidence="4 5">ATCC 19740</strain>
    </source>
</reference>
<feature type="transmembrane region" description="Helical" evidence="2">
    <location>
        <begin position="705"/>
        <end position="725"/>
    </location>
</feature>
<keyword evidence="2" id="KW-1133">Transmembrane helix</keyword>
<sequence>MAEAADIKGTGPSPARRWLRRTLTVAVGAPLLTGLLQAPVVTSPAVAAPSATAAPSVTAAEDATGSKTVDVSIDTLTPNTPVESDTVTVTGTVTNRGKKAVTDASVELRVGPRMDSRSEIEQATKRTGYRDDSDPSPVQDGPTAKIPKLGAGLSSDFSLSVPVADLGLDEAGVYQLGVSLTGQTSDRPYPRVLGIERTFLPYQPEPTEKKTQLTYLWPLIASAHVSAETATDDQRTPVFEDDALVAELRPGGRLDQMVSLGKNLPVTWVIDPDLLATVDAMANGYRVKDGSLHVPGANKELAERWLDELEKAVQGRKVVALPFADPDLASLAHHGKDVPGSLGHLQSATALAGVTVETVLHVQPSTDFAWPVDGAVDPSIVSVATSAGADKVIARSDSVRDDLSYTPTAARPLGNGSTTAVVSDALLSTAFEGDMVRAEGSTLAVQKFLSQSLAITLEQPEKQRSVVVAPQRMPTVAQAQTMATALRGLSGRRWSQPSDLVTAATAEPDPNASTAVPSGSRYPKKLRDQELQVQAFRDMKTTRDELNDFKVVLTFPDRVVTPFGNAINRETSTSWRGRTRAAAIYRGNVQDYLQRLTKGIQLVDKSDLTLSGRSATIPVTVQNKLVQGVDHLVLRLVSNNGNRLKINGERAAELPVKVGAGHSQSVKFDATAAVNGQVPVTAQLYTEDGTPYGKPMSFTVKVSEITPTVMLVIAGGVLLLVLAGVRMYTQRKRLAAQSAEAEAAETEATDSGEESGSAEGAEKAGEPEEAGSAEPGPEPGGGDADGPEQPSDPTPDTGPESGDPSAAGEKVDR</sequence>
<dbReference type="InterPro" id="IPR013783">
    <property type="entry name" value="Ig-like_fold"/>
</dbReference>
<feature type="region of interest" description="Disordered" evidence="1">
    <location>
        <begin position="113"/>
        <end position="149"/>
    </location>
</feature>
<proteinExistence type="predicted"/>
<evidence type="ECO:0000313" key="4">
    <source>
        <dbReference type="EMBL" id="QEV33765.1"/>
    </source>
</evidence>
<dbReference type="RefSeq" id="WP_152370445.1">
    <property type="nucleotide sequence ID" value="NZ_BMSJ01000007.1"/>
</dbReference>
<accession>A0AAV4KNU1</accession>
<dbReference type="Gene3D" id="2.60.40.10">
    <property type="entry name" value="Immunoglobulins"/>
    <property type="match status" value="1"/>
</dbReference>
<dbReference type="Proteomes" id="UP000326029">
    <property type="component" value="Chromosome"/>
</dbReference>
<dbReference type="EMBL" id="CP023693">
    <property type="protein sequence ID" value="QEV33765.1"/>
    <property type="molecule type" value="Genomic_DNA"/>
</dbReference>
<evidence type="ECO:0000313" key="3">
    <source>
        <dbReference type="EMBL" id="GGR32982.1"/>
    </source>
</evidence>
<feature type="compositionally biased region" description="Basic and acidic residues" evidence="1">
    <location>
        <begin position="113"/>
        <end position="133"/>
    </location>
</feature>
<evidence type="ECO:0008006" key="7">
    <source>
        <dbReference type="Google" id="ProtNLM"/>
    </source>
</evidence>
<evidence type="ECO:0000313" key="6">
    <source>
        <dbReference type="Proteomes" id="UP000642014"/>
    </source>
</evidence>
<dbReference type="AlphaFoldDB" id="A0AAV4KNU1"/>
<name>A0AAV4KNU1_9ACTN</name>
<evidence type="ECO:0000256" key="2">
    <source>
        <dbReference type="SAM" id="Phobius"/>
    </source>
</evidence>
<dbReference type="InterPro" id="IPR010916">
    <property type="entry name" value="TonB_box_CS"/>
</dbReference>
<organism evidence="3 6">
    <name type="scientific">Streptomyces cinereoruber</name>
    <dbReference type="NCBI Taxonomy" id="67260"/>
    <lineage>
        <taxon>Bacteria</taxon>
        <taxon>Bacillati</taxon>
        <taxon>Actinomycetota</taxon>
        <taxon>Actinomycetes</taxon>
        <taxon>Kitasatosporales</taxon>
        <taxon>Streptomycetaceae</taxon>
        <taxon>Streptomyces</taxon>
    </lineage>
</organism>
<dbReference type="Proteomes" id="UP000642014">
    <property type="component" value="Unassembled WGS sequence"/>
</dbReference>
<dbReference type="GeneID" id="95455581"/>
<feature type="region of interest" description="Disordered" evidence="1">
    <location>
        <begin position="739"/>
        <end position="813"/>
    </location>
</feature>
<dbReference type="GO" id="GO:0005975">
    <property type="term" value="P:carbohydrate metabolic process"/>
    <property type="evidence" value="ECO:0007669"/>
    <property type="project" value="UniProtKB-ARBA"/>
</dbReference>
<dbReference type="Pfam" id="PF19516">
    <property type="entry name" value="DUF6049"/>
    <property type="match status" value="1"/>
</dbReference>
<gene>
    <name evidence="4" type="ORF">CP977_17610</name>
    <name evidence="3" type="ORF">GCM10010497_39470</name>
</gene>
<evidence type="ECO:0000256" key="1">
    <source>
        <dbReference type="SAM" id="MobiDB-lite"/>
    </source>
</evidence>
<keyword evidence="5" id="KW-1185">Reference proteome</keyword>
<keyword evidence="2" id="KW-0472">Membrane</keyword>
<dbReference type="EMBL" id="BMSJ01000007">
    <property type="protein sequence ID" value="GGR32982.1"/>
    <property type="molecule type" value="Genomic_DNA"/>
</dbReference>
<feature type="compositionally biased region" description="Acidic residues" evidence="1">
    <location>
        <begin position="742"/>
        <end position="753"/>
    </location>
</feature>
<reference evidence="3" key="3">
    <citation type="submission" date="2023-08" db="EMBL/GenBank/DDBJ databases">
        <authorList>
            <person name="Sun Q."/>
            <person name="Ohkuma M."/>
        </authorList>
    </citation>
    <scope>NUCLEOTIDE SEQUENCE</scope>
    <source>
        <strain evidence="3">JCM 4205</strain>
    </source>
</reference>